<dbReference type="Gene3D" id="3.20.20.140">
    <property type="entry name" value="Metal-dependent hydrolases"/>
    <property type="match status" value="1"/>
</dbReference>
<evidence type="ECO:0000313" key="1">
    <source>
        <dbReference type="EMBL" id="MBU9724041.1"/>
    </source>
</evidence>
<dbReference type="InterPro" id="IPR016195">
    <property type="entry name" value="Pol/histidinol_Pase-like"/>
</dbReference>
<dbReference type="SUPFAM" id="SSF47781">
    <property type="entry name" value="RuvA domain 2-like"/>
    <property type="match status" value="1"/>
</dbReference>
<organism evidence="1 2">
    <name type="scientific">Evansella alkalicola</name>
    <dbReference type="NCBI Taxonomy" id="745819"/>
    <lineage>
        <taxon>Bacteria</taxon>
        <taxon>Bacillati</taxon>
        <taxon>Bacillota</taxon>
        <taxon>Bacilli</taxon>
        <taxon>Bacillales</taxon>
        <taxon>Bacillaceae</taxon>
        <taxon>Evansella</taxon>
    </lineage>
</organism>
<accession>A0ABS6JZM2</accession>
<sequence length="390" mass="43565">MDLHIHIGRTRSGRPVKITASNQLTLSNVLEESLVRKGLSIVGVIDSHSPEVLEELEELLDTGYARELTGGGLSYLDQITLILGTELEIYDENSIGPIHVLCFFPTIELMTVFSNWCKTRMKNIHLSSQRIYVSGKELQKQVLALNGWFIPAHVFTPFKSLFGKGVNISLEEVFDFNDIHAMELGLSSNTQMAEKLLEMQYFPFLTNSDAHSTAKIGREHQIVQLNEPSFKELTLALKNEADRGIIRNIGLDPRLGKYYRTICKVCETQAVNGECPNGHDQTKIIKGVSERIDDLALKQSSLVMNKRKEEKVIHPPYIHQVPLDFIPGCGAKTMDKLLSNFQTEMKILHEVSGEELLAVVPENIANKILAARAGKLMIKEGGAGKYGKIN</sequence>
<name>A0ABS6JZM2_9BACI</name>
<keyword evidence="2" id="KW-1185">Reference proteome</keyword>
<proteinExistence type="predicted"/>
<dbReference type="GO" id="GO:0004519">
    <property type="term" value="F:endonuclease activity"/>
    <property type="evidence" value="ECO:0007669"/>
    <property type="project" value="UniProtKB-KW"/>
</dbReference>
<keyword evidence="1" id="KW-0540">Nuclease</keyword>
<dbReference type="RefSeq" id="WP_088075003.1">
    <property type="nucleotide sequence ID" value="NZ_JAHQCR010000088.1"/>
</dbReference>
<gene>
    <name evidence="1" type="ORF">KS407_21690</name>
</gene>
<dbReference type="EMBL" id="JAHQCR010000088">
    <property type="protein sequence ID" value="MBU9724041.1"/>
    <property type="molecule type" value="Genomic_DNA"/>
</dbReference>
<dbReference type="PANTHER" id="PTHR40084:SF1">
    <property type="entry name" value="PHOSPHOTRANSFERASE"/>
    <property type="match status" value="1"/>
</dbReference>
<dbReference type="PANTHER" id="PTHR40084">
    <property type="entry name" value="PHOSPHOHYDROLASE, PHP FAMILY"/>
    <property type="match status" value="1"/>
</dbReference>
<dbReference type="CDD" id="cd19067">
    <property type="entry name" value="PfuEndoQ-like"/>
    <property type="match status" value="1"/>
</dbReference>
<reference evidence="1 2" key="1">
    <citation type="submission" date="2021-06" db="EMBL/GenBank/DDBJ databases">
        <title>Bacillus sp. RD4P76, an endophyte from a halophyte.</title>
        <authorList>
            <person name="Sun J.-Q."/>
        </authorList>
    </citation>
    <scope>NUCLEOTIDE SEQUENCE [LARGE SCALE GENOMIC DNA]</scope>
    <source>
        <strain evidence="1 2">JCM 17098</strain>
    </source>
</reference>
<comment type="caution">
    <text evidence="1">The sequence shown here is derived from an EMBL/GenBank/DDBJ whole genome shotgun (WGS) entry which is preliminary data.</text>
</comment>
<evidence type="ECO:0000313" key="2">
    <source>
        <dbReference type="Proteomes" id="UP000790580"/>
    </source>
</evidence>
<dbReference type="InterPro" id="IPR010994">
    <property type="entry name" value="RuvA_2-like"/>
</dbReference>
<dbReference type="Proteomes" id="UP000790580">
    <property type="component" value="Unassembled WGS sequence"/>
</dbReference>
<protein>
    <submittedName>
        <fullName evidence="1">Endonuclease Q family protein</fullName>
    </submittedName>
</protein>
<keyword evidence="1" id="KW-0255">Endonuclease</keyword>
<keyword evidence="1" id="KW-0378">Hydrolase</keyword>
<dbReference type="Pfam" id="PF13263">
    <property type="entry name" value="PHP_C"/>
    <property type="match status" value="1"/>
</dbReference>
<dbReference type="SUPFAM" id="SSF89550">
    <property type="entry name" value="PHP domain-like"/>
    <property type="match status" value="1"/>
</dbReference>